<sequence>MARGAAWLALDATATGIWLGFSDVTWTPDVLKKNTGKGRVTCAAWAFSTQPFYADGSDAAEMVKWATQAASPFRAALVVSASRKIDPAITRGLRHTSHQGDHHA</sequence>
<proteinExistence type="predicted"/>
<feature type="non-terminal residue" evidence="1">
    <location>
        <position position="104"/>
    </location>
</feature>
<accession>A0AAW8ZWR0</accession>
<protein>
    <submittedName>
        <fullName evidence="1">Uncharacterized protein</fullName>
    </submittedName>
</protein>
<dbReference type="RefSeq" id="WP_317686828.1">
    <property type="nucleotide sequence ID" value="NZ_JAWMQI010000194.1"/>
</dbReference>
<dbReference type="EMBL" id="JAWMQI010000194">
    <property type="protein sequence ID" value="MDV7251353.1"/>
    <property type="molecule type" value="Genomic_DNA"/>
</dbReference>
<dbReference type="AlphaFoldDB" id="A0AAW8ZWR0"/>
<dbReference type="Proteomes" id="UP001187425">
    <property type="component" value="Unassembled WGS sequence"/>
</dbReference>
<organism evidence="1 2">
    <name type="scientific">Xanthomonas hortorum pv. vitians</name>
    <dbReference type="NCBI Taxonomy" id="83224"/>
    <lineage>
        <taxon>Bacteria</taxon>
        <taxon>Pseudomonadati</taxon>
        <taxon>Pseudomonadota</taxon>
        <taxon>Gammaproteobacteria</taxon>
        <taxon>Lysobacterales</taxon>
        <taxon>Lysobacteraceae</taxon>
        <taxon>Xanthomonas</taxon>
    </lineage>
</organism>
<comment type="caution">
    <text evidence="1">The sequence shown here is derived from an EMBL/GenBank/DDBJ whole genome shotgun (WGS) entry which is preliminary data.</text>
</comment>
<gene>
    <name evidence="1" type="ORF">R4K57_23900</name>
</gene>
<reference evidence="1 2" key="1">
    <citation type="submission" date="2023-10" db="EMBL/GenBank/DDBJ databases">
        <title>A new tool for lettuce pathogen research.</title>
        <authorList>
            <person name="Horton K.N."/>
            <person name="Cseke L.J."/>
            <person name="Badiwe M."/>
            <person name="Tesfaye D."/>
            <person name="Klein A."/>
            <person name="Su J."/>
            <person name="Potnis N."/>
            <person name="Gassmann W."/>
        </authorList>
    </citation>
    <scope>NUCLEOTIDE SEQUENCE [LARGE SCALE GENOMIC DNA]</scope>
    <source>
        <strain evidence="1 2">JSKH1901</strain>
    </source>
</reference>
<evidence type="ECO:0000313" key="2">
    <source>
        <dbReference type="Proteomes" id="UP001187425"/>
    </source>
</evidence>
<evidence type="ECO:0000313" key="1">
    <source>
        <dbReference type="EMBL" id="MDV7251353.1"/>
    </source>
</evidence>
<name>A0AAW8ZWR0_9XANT</name>